<dbReference type="RefSeq" id="WP_082149618.1">
    <property type="nucleotide sequence ID" value="NZ_CAJGUP010000232.1"/>
</dbReference>
<dbReference type="InterPro" id="IPR008962">
    <property type="entry name" value="PapD-like_sf"/>
</dbReference>
<evidence type="ECO:0000259" key="1">
    <source>
        <dbReference type="Pfam" id="PF00345"/>
    </source>
</evidence>
<dbReference type="Proteomes" id="UP000053096">
    <property type="component" value="Unassembled WGS sequence"/>
</dbReference>
<dbReference type="OrthoDB" id="511700at2"/>
<dbReference type="AlphaFoldDB" id="A0A0M7G9R3"/>
<dbReference type="Gene3D" id="2.60.40.10">
    <property type="entry name" value="Immunoglobulins"/>
    <property type="match status" value="1"/>
</dbReference>
<dbReference type="PANTHER" id="PTHR30251">
    <property type="entry name" value="PILUS ASSEMBLY CHAPERONE"/>
    <property type="match status" value="1"/>
</dbReference>
<accession>A0A0M7G9R3</accession>
<evidence type="ECO:0000313" key="2">
    <source>
        <dbReference type="EMBL" id="CUI92236.1"/>
    </source>
</evidence>
<gene>
    <name evidence="2" type="ORF">ERS370011_02889</name>
</gene>
<dbReference type="EMBL" id="CYTV01000007">
    <property type="protein sequence ID" value="CUI92236.1"/>
    <property type="molecule type" value="Genomic_DNA"/>
</dbReference>
<dbReference type="GO" id="GO:0030288">
    <property type="term" value="C:outer membrane-bounded periplasmic space"/>
    <property type="evidence" value="ECO:0007669"/>
    <property type="project" value="InterPro"/>
</dbReference>
<dbReference type="InterPro" id="IPR016147">
    <property type="entry name" value="Pili_assmbl_chaperone_N"/>
</dbReference>
<reference evidence="2 3" key="1">
    <citation type="submission" date="2015-09" db="EMBL/GenBank/DDBJ databases">
        <authorList>
            <person name="Jackson K.R."/>
            <person name="Lunt B.L."/>
            <person name="Fisher J.N.B."/>
            <person name="Gardner A.V."/>
            <person name="Bailey M.E."/>
            <person name="Deus L.M."/>
            <person name="Earl A.S."/>
            <person name="Gibby P.D."/>
            <person name="Hartmann K.A."/>
            <person name="Liu J.E."/>
            <person name="Manci A.M."/>
            <person name="Nielsen D.A."/>
            <person name="Solomon M.B."/>
            <person name="Breakwell D.P."/>
            <person name="Burnett S.H."/>
            <person name="Grose J.H."/>
        </authorList>
    </citation>
    <scope>NUCLEOTIDE SEQUENCE [LARGE SCALE GENOMIC DNA]</scope>
    <source>
        <strain evidence="2 3">2789STDY5608636</strain>
    </source>
</reference>
<protein>
    <submittedName>
        <fullName evidence="2">Putative fimbrial chaperone protein</fullName>
    </submittedName>
</protein>
<dbReference type="Pfam" id="PF00345">
    <property type="entry name" value="PapD_N"/>
    <property type="match status" value="1"/>
</dbReference>
<feature type="domain" description="Pili assembly chaperone N-terminal" evidence="1">
    <location>
        <begin position="41"/>
        <end position="156"/>
    </location>
</feature>
<dbReference type="PANTHER" id="PTHR30251:SF4">
    <property type="entry name" value="SLR1668 PROTEIN"/>
    <property type="match status" value="1"/>
</dbReference>
<dbReference type="InterPro" id="IPR013783">
    <property type="entry name" value="Ig-like_fold"/>
</dbReference>
<dbReference type="GO" id="GO:0071555">
    <property type="term" value="P:cell wall organization"/>
    <property type="evidence" value="ECO:0007669"/>
    <property type="project" value="InterPro"/>
</dbReference>
<dbReference type="InterPro" id="IPR050643">
    <property type="entry name" value="Periplasmic_pilus_chap"/>
</dbReference>
<proteinExistence type="predicted"/>
<organism evidence="2 3">
    <name type="scientific">Bordetella pseudohinzii</name>
    <dbReference type="NCBI Taxonomy" id="1331258"/>
    <lineage>
        <taxon>Bacteria</taxon>
        <taxon>Pseudomonadati</taxon>
        <taxon>Pseudomonadota</taxon>
        <taxon>Betaproteobacteria</taxon>
        <taxon>Burkholderiales</taxon>
        <taxon>Alcaligenaceae</taxon>
        <taxon>Bordetella</taxon>
    </lineage>
</organism>
<name>A0A0M7G9R3_9BORD</name>
<sequence length="272" mass="29211">MSLIKYPAYRRPRLYAAAGLIGAMATWLAFGSLQPAQAAVLQVSPVRLQFESAQSAQALQVFNSGQNPLEAQVRVMRWTQEGGADRLIPATDVVASPAIMRVAPGNRQTVRIVRLKPTPAADEQTYRVLIDELPQETPAKGVGLKILLRYSIPVFIAASSAKPADPADDAQAPHKTDLSRVCAQFTPRRGGGTELRFSNNSPRALRISSVTAVSTDGKQQLIEDGLLGYVLPGKQMGWAIKSPAPLTAGLALKARFNDDTDAQAVPLEGTCR</sequence>
<dbReference type="SUPFAM" id="SSF49354">
    <property type="entry name" value="PapD-like"/>
    <property type="match status" value="1"/>
</dbReference>
<evidence type="ECO:0000313" key="3">
    <source>
        <dbReference type="Proteomes" id="UP000053096"/>
    </source>
</evidence>